<keyword evidence="5" id="KW-1185">Reference proteome</keyword>
<evidence type="ECO:0000256" key="1">
    <source>
        <dbReference type="SAM" id="MobiDB-lite"/>
    </source>
</evidence>
<reference evidence="4 5" key="1">
    <citation type="submission" date="2021-03" db="EMBL/GenBank/DDBJ databases">
        <title>Fibrella sp. HMF5036 genome sequencing and assembly.</title>
        <authorList>
            <person name="Kang H."/>
            <person name="Kim H."/>
            <person name="Bae S."/>
            <person name="Joh K."/>
        </authorList>
    </citation>
    <scope>NUCLEOTIDE SEQUENCE [LARGE SCALE GENOMIC DNA]</scope>
    <source>
        <strain evidence="4 5">HMF5036</strain>
    </source>
</reference>
<name>A0A939GCE1_9BACT</name>
<organism evidence="4 5">
    <name type="scientific">Fibrella aquatilis</name>
    <dbReference type="NCBI Taxonomy" id="2817059"/>
    <lineage>
        <taxon>Bacteria</taxon>
        <taxon>Pseudomonadati</taxon>
        <taxon>Bacteroidota</taxon>
        <taxon>Cytophagia</taxon>
        <taxon>Cytophagales</taxon>
        <taxon>Spirosomataceae</taxon>
        <taxon>Fibrella</taxon>
    </lineage>
</organism>
<dbReference type="Proteomes" id="UP000664795">
    <property type="component" value="Unassembled WGS sequence"/>
</dbReference>
<keyword evidence="2" id="KW-1133">Transmembrane helix</keyword>
<comment type="caution">
    <text evidence="4">The sequence shown here is derived from an EMBL/GenBank/DDBJ whole genome shotgun (WGS) entry which is preliminary data.</text>
</comment>
<keyword evidence="2" id="KW-0812">Transmembrane</keyword>
<feature type="region of interest" description="Disordered" evidence="1">
    <location>
        <begin position="108"/>
        <end position="141"/>
    </location>
</feature>
<feature type="transmembrane region" description="Helical" evidence="2">
    <location>
        <begin position="76"/>
        <end position="97"/>
    </location>
</feature>
<dbReference type="AlphaFoldDB" id="A0A939GCE1"/>
<evidence type="ECO:0000313" key="5">
    <source>
        <dbReference type="Proteomes" id="UP000664795"/>
    </source>
</evidence>
<protein>
    <submittedName>
        <fullName evidence="4">DUF4405 domain-containing protein</fullName>
    </submittedName>
</protein>
<dbReference type="InterPro" id="IPR025517">
    <property type="entry name" value="DUF4405"/>
</dbReference>
<feature type="transmembrane region" description="Helical" evidence="2">
    <location>
        <begin position="7"/>
        <end position="27"/>
    </location>
</feature>
<keyword evidence="2" id="KW-0472">Membrane</keyword>
<sequence length="224" mass="23424">MKSKNLVSLSVATVFAVLSITGLLIYFGQGSHLVEHTHAWFGVLFVAAAIFHIVNNWASIKGYSTDKKTGGIRRELIVASVVALLFLGGIAADLPGFKALPNGGKALFGKKRGPGGPEGRPGPPNGQRGEGPEGPDGERGMGAEQAVLTKTAIDSIARQMVAQHLAANAQTIRFDTTAALGHNVILAQGTATPAKPGSAKFRFTQVITLADHQWKVAAKQTAPL</sequence>
<feature type="transmembrane region" description="Helical" evidence="2">
    <location>
        <begin position="39"/>
        <end position="55"/>
    </location>
</feature>
<dbReference type="Pfam" id="PF14358">
    <property type="entry name" value="DUF4405"/>
    <property type="match status" value="1"/>
</dbReference>
<evidence type="ECO:0000259" key="3">
    <source>
        <dbReference type="Pfam" id="PF14358"/>
    </source>
</evidence>
<dbReference type="RefSeq" id="WP_207337778.1">
    <property type="nucleotide sequence ID" value="NZ_JAFMYU010000023.1"/>
</dbReference>
<evidence type="ECO:0000256" key="2">
    <source>
        <dbReference type="SAM" id="Phobius"/>
    </source>
</evidence>
<dbReference type="EMBL" id="JAFMYU010000023">
    <property type="protein sequence ID" value="MBO0933813.1"/>
    <property type="molecule type" value="Genomic_DNA"/>
</dbReference>
<proteinExistence type="predicted"/>
<gene>
    <name evidence="4" type="ORF">J2I48_22585</name>
</gene>
<evidence type="ECO:0000313" key="4">
    <source>
        <dbReference type="EMBL" id="MBO0933813.1"/>
    </source>
</evidence>
<feature type="domain" description="Flavinylation-associated cytochrome" evidence="3">
    <location>
        <begin position="6"/>
        <end position="57"/>
    </location>
</feature>
<dbReference type="Gene3D" id="1.20.950.20">
    <property type="entry name" value="Transmembrane di-heme cytochromes, Chain C"/>
    <property type="match status" value="1"/>
</dbReference>
<accession>A0A939GCE1</accession>